<name>T2KQ11_FORAG</name>
<dbReference type="HOGENOM" id="CLU_129255_0_0_10"/>
<gene>
    <name evidence="1" type="ORF">BN863_23720</name>
</gene>
<dbReference type="InterPro" id="IPR054207">
    <property type="entry name" value="DUF6913"/>
</dbReference>
<organism evidence="1 2">
    <name type="scientific">Formosa agariphila (strain DSM 15362 / KCTC 12365 / LMG 23005 / KMM 3901 / M-2Alg 35-1)</name>
    <dbReference type="NCBI Taxonomy" id="1347342"/>
    <lineage>
        <taxon>Bacteria</taxon>
        <taxon>Pseudomonadati</taxon>
        <taxon>Bacteroidota</taxon>
        <taxon>Flavobacteriia</taxon>
        <taxon>Flavobacteriales</taxon>
        <taxon>Flavobacteriaceae</taxon>
        <taxon>Formosa</taxon>
    </lineage>
</organism>
<dbReference type="eggNOG" id="ENOG503327W">
    <property type="taxonomic scope" value="Bacteria"/>
</dbReference>
<sequence length="172" mass="19644">MILKGFREKSNKKYFNKLLANRTVSLASKPIESLGVILNIDEFSNLEALKSLSKTLNISPNKFQCIAFSSVNKEVETIEFPCYSEKDIGWRGSIKNNELQLFLDTKFDALVSYYNADELDLKVLTAASKAEFKIGILQEEQRLNDLIINVNPEAIEVFKTELLKYLSILKRI</sequence>
<protein>
    <submittedName>
        <fullName evidence="1">Uncharacterized protein</fullName>
    </submittedName>
</protein>
<dbReference type="STRING" id="1347342.BN863_23720"/>
<dbReference type="AlphaFoldDB" id="T2KQ11"/>
<dbReference type="OrthoDB" id="1430532at2"/>
<dbReference type="Pfam" id="PF21857">
    <property type="entry name" value="DUF6913"/>
    <property type="match status" value="1"/>
</dbReference>
<evidence type="ECO:0000313" key="2">
    <source>
        <dbReference type="Proteomes" id="UP000016160"/>
    </source>
</evidence>
<dbReference type="RefSeq" id="WP_038530841.1">
    <property type="nucleotide sequence ID" value="NZ_HG315671.1"/>
</dbReference>
<keyword evidence="2" id="KW-1185">Reference proteome</keyword>
<reference evidence="1 2" key="1">
    <citation type="journal article" date="2013" name="Appl. Environ. Microbiol.">
        <title>The genome of the alga-associated marine flavobacterium Formosa agariphila KMM 3901T reveals a broad potential for degradation of algal polysaccharides.</title>
        <authorList>
            <person name="Mann A.J."/>
            <person name="Hahnke R.L."/>
            <person name="Huang S."/>
            <person name="Werner J."/>
            <person name="Xing P."/>
            <person name="Barbeyron T."/>
            <person name="Huettel B."/>
            <person name="Stueber K."/>
            <person name="Reinhardt R."/>
            <person name="Harder J."/>
            <person name="Gloeckner F.O."/>
            <person name="Amann R.I."/>
            <person name="Teeling H."/>
        </authorList>
    </citation>
    <scope>NUCLEOTIDE SEQUENCE [LARGE SCALE GENOMIC DNA]</scope>
    <source>
        <strain evidence="2">DSM 15362 / KCTC 12365 / LMG 23005 / KMM 3901</strain>
    </source>
</reference>
<dbReference type="EMBL" id="HG315671">
    <property type="protein sequence ID" value="CDF80084.1"/>
    <property type="molecule type" value="Genomic_DNA"/>
</dbReference>
<proteinExistence type="predicted"/>
<accession>T2KQ11</accession>
<dbReference type="PATRIC" id="fig|1347342.6.peg.2383"/>
<evidence type="ECO:0000313" key="1">
    <source>
        <dbReference type="EMBL" id="CDF80084.1"/>
    </source>
</evidence>
<dbReference type="Proteomes" id="UP000016160">
    <property type="component" value="Chromosome"/>
</dbReference>